<accession>A0A5N7AR04</accession>
<reference evidence="1 2" key="1">
    <citation type="submission" date="2019-04" db="EMBL/GenBank/DDBJ databases">
        <title>Friends and foes A comparative genomics studyof 23 Aspergillus species from section Flavi.</title>
        <authorList>
            <consortium name="DOE Joint Genome Institute"/>
            <person name="Kjaerbolling I."/>
            <person name="Vesth T."/>
            <person name="Frisvad J.C."/>
            <person name="Nybo J.L."/>
            <person name="Theobald S."/>
            <person name="Kildgaard S."/>
            <person name="Isbrandt T."/>
            <person name="Kuo A."/>
            <person name="Sato A."/>
            <person name="Lyhne E.K."/>
            <person name="Kogle M.E."/>
            <person name="Wiebenga A."/>
            <person name="Kun R.S."/>
            <person name="Lubbers R.J."/>
            <person name="Makela M.R."/>
            <person name="Barry K."/>
            <person name="Chovatia M."/>
            <person name="Clum A."/>
            <person name="Daum C."/>
            <person name="Haridas S."/>
            <person name="He G."/>
            <person name="LaButti K."/>
            <person name="Lipzen A."/>
            <person name="Mondo S."/>
            <person name="Riley R."/>
            <person name="Salamov A."/>
            <person name="Simmons B.A."/>
            <person name="Magnuson J.K."/>
            <person name="Henrissat B."/>
            <person name="Mortensen U.H."/>
            <person name="Larsen T.O."/>
            <person name="Devries R.P."/>
            <person name="Grigoriev I.V."/>
            <person name="Machida M."/>
            <person name="Baker S.E."/>
            <person name="Andersen M.R."/>
        </authorList>
    </citation>
    <scope>NUCLEOTIDE SEQUENCE [LARGE SCALE GENOMIC DNA]</scope>
    <source>
        <strain evidence="1 2">IBT 29228</strain>
    </source>
</reference>
<keyword evidence="2" id="KW-1185">Reference proteome</keyword>
<organism evidence="1 2">
    <name type="scientific">Aspergillus bertholletiae</name>
    <dbReference type="NCBI Taxonomy" id="1226010"/>
    <lineage>
        <taxon>Eukaryota</taxon>
        <taxon>Fungi</taxon>
        <taxon>Dikarya</taxon>
        <taxon>Ascomycota</taxon>
        <taxon>Pezizomycotina</taxon>
        <taxon>Eurotiomycetes</taxon>
        <taxon>Eurotiomycetidae</taxon>
        <taxon>Eurotiales</taxon>
        <taxon>Aspergillaceae</taxon>
        <taxon>Aspergillus</taxon>
        <taxon>Aspergillus subgen. Circumdati</taxon>
    </lineage>
</organism>
<protein>
    <submittedName>
        <fullName evidence="1">Uncharacterized protein</fullName>
    </submittedName>
</protein>
<dbReference type="Proteomes" id="UP000326198">
    <property type="component" value="Unassembled WGS sequence"/>
</dbReference>
<proteinExistence type="predicted"/>
<evidence type="ECO:0000313" key="2">
    <source>
        <dbReference type="Proteomes" id="UP000326198"/>
    </source>
</evidence>
<evidence type="ECO:0000313" key="1">
    <source>
        <dbReference type="EMBL" id="KAE8371439.1"/>
    </source>
</evidence>
<name>A0A5N7AR04_9EURO</name>
<dbReference type="OrthoDB" id="4493980at2759"/>
<gene>
    <name evidence="1" type="ORF">BDV26DRAFT_286782</name>
</gene>
<dbReference type="EMBL" id="ML736426">
    <property type="protein sequence ID" value="KAE8371439.1"/>
    <property type="molecule type" value="Genomic_DNA"/>
</dbReference>
<sequence length="168" mass="19066">MYATEISICHEKRTYHVVSQGDDNELCVLRSLFDVRSHDRDLKHLSGINFVHDVQRRRLVMVQGENQGQTGQCLLTTGQVANFQLRITTHCDHLVHLLQTERDDAKPFHESVQSSGSKAIEASLSTVAGCQGSIEIRRTSFVEINRGVLRFLFQGCNSGFQRLFIHLQ</sequence>
<dbReference type="AlphaFoldDB" id="A0A5N7AR04"/>